<dbReference type="InterPro" id="IPR036390">
    <property type="entry name" value="WH_DNA-bd_sf"/>
</dbReference>
<dbReference type="Pfam" id="PF01614">
    <property type="entry name" value="IclR_C"/>
    <property type="match status" value="1"/>
</dbReference>
<dbReference type="SMART" id="SM00346">
    <property type="entry name" value="HTH_ICLR"/>
    <property type="match status" value="1"/>
</dbReference>
<dbReference type="Proteomes" id="UP000199213">
    <property type="component" value="Unassembled WGS sequence"/>
</dbReference>
<dbReference type="InterPro" id="IPR050707">
    <property type="entry name" value="HTH_MetabolicPath_Reg"/>
</dbReference>
<evidence type="ECO:0000313" key="7">
    <source>
        <dbReference type="Proteomes" id="UP000199213"/>
    </source>
</evidence>
<dbReference type="GO" id="GO:0003700">
    <property type="term" value="F:DNA-binding transcription factor activity"/>
    <property type="evidence" value="ECO:0007669"/>
    <property type="project" value="TreeGrafter"/>
</dbReference>
<protein>
    <submittedName>
        <fullName evidence="6">Transcriptional regulator, IclR family</fullName>
    </submittedName>
</protein>
<dbReference type="OrthoDB" id="3734039at2"/>
<evidence type="ECO:0000256" key="1">
    <source>
        <dbReference type="ARBA" id="ARBA00023015"/>
    </source>
</evidence>
<dbReference type="Gene3D" id="1.10.10.10">
    <property type="entry name" value="Winged helix-like DNA-binding domain superfamily/Winged helix DNA-binding domain"/>
    <property type="match status" value="1"/>
</dbReference>
<dbReference type="RefSeq" id="WP_092625910.1">
    <property type="nucleotide sequence ID" value="NZ_FNFM01000001.1"/>
</dbReference>
<dbReference type="Pfam" id="PF09339">
    <property type="entry name" value="HTH_IclR"/>
    <property type="match status" value="1"/>
</dbReference>
<feature type="domain" description="HTH iclR-type" evidence="4">
    <location>
        <begin position="15"/>
        <end position="76"/>
    </location>
</feature>
<dbReference type="SUPFAM" id="SSF55781">
    <property type="entry name" value="GAF domain-like"/>
    <property type="match status" value="1"/>
</dbReference>
<evidence type="ECO:0000313" key="6">
    <source>
        <dbReference type="EMBL" id="SDJ72642.1"/>
    </source>
</evidence>
<dbReference type="EMBL" id="FNFM01000001">
    <property type="protein sequence ID" value="SDJ72642.1"/>
    <property type="molecule type" value="Genomic_DNA"/>
</dbReference>
<sequence length="265" mass="28334">MENETGQGDGDRSLAPAVTRAVAVLDMLAANREESFGPSELGRRLGIAKSSVSNVCHALAQGGLLRQVDGEYCLGQRLVEYGEAYLAGVDLVQQFHAACLELAEDEEETLQLAVLDGSDVVYLARRGGGHPIRLVSEVGRHLPATCTAVGKAMLATLSERELAERLGADQELRGLTANSVRTRAELDRQLSEIRARGYAVDDEEAGEGIFCLASTVPTRSGTTAAVSVTLLKARHSREREQRLVELLRKLVGDLAGRLGSTGVRG</sequence>
<name>A0A1G8W2W0_ACTMZ</name>
<keyword evidence="7" id="KW-1185">Reference proteome</keyword>
<dbReference type="InterPro" id="IPR014757">
    <property type="entry name" value="Tscrpt_reg_IclR_C"/>
</dbReference>
<dbReference type="InterPro" id="IPR029016">
    <property type="entry name" value="GAF-like_dom_sf"/>
</dbReference>
<dbReference type="GO" id="GO:0003677">
    <property type="term" value="F:DNA binding"/>
    <property type="evidence" value="ECO:0007669"/>
    <property type="project" value="UniProtKB-KW"/>
</dbReference>
<dbReference type="PROSITE" id="PS51078">
    <property type="entry name" value="ICLR_ED"/>
    <property type="match status" value="1"/>
</dbReference>
<dbReference type="PANTHER" id="PTHR30136:SF24">
    <property type="entry name" value="HTH-TYPE TRANSCRIPTIONAL REPRESSOR ALLR"/>
    <property type="match status" value="1"/>
</dbReference>
<gene>
    <name evidence="6" type="ORF">SAMN04487820_101500</name>
</gene>
<dbReference type="PROSITE" id="PS51077">
    <property type="entry name" value="HTH_ICLR"/>
    <property type="match status" value="1"/>
</dbReference>
<dbReference type="InterPro" id="IPR036388">
    <property type="entry name" value="WH-like_DNA-bd_sf"/>
</dbReference>
<keyword evidence="3" id="KW-0804">Transcription</keyword>
<proteinExistence type="predicted"/>
<evidence type="ECO:0000256" key="3">
    <source>
        <dbReference type="ARBA" id="ARBA00023163"/>
    </source>
</evidence>
<evidence type="ECO:0000259" key="5">
    <source>
        <dbReference type="PROSITE" id="PS51078"/>
    </source>
</evidence>
<reference evidence="7" key="1">
    <citation type="submission" date="2016-10" db="EMBL/GenBank/DDBJ databases">
        <authorList>
            <person name="Varghese N."/>
            <person name="Submissions S."/>
        </authorList>
    </citation>
    <scope>NUCLEOTIDE SEQUENCE [LARGE SCALE GENOMIC DNA]</scope>
    <source>
        <strain evidence="7">DSM 45460</strain>
    </source>
</reference>
<evidence type="ECO:0000259" key="4">
    <source>
        <dbReference type="PROSITE" id="PS51077"/>
    </source>
</evidence>
<dbReference type="PANTHER" id="PTHR30136">
    <property type="entry name" value="HELIX-TURN-HELIX TRANSCRIPTIONAL REGULATOR, ICLR FAMILY"/>
    <property type="match status" value="1"/>
</dbReference>
<dbReference type="InterPro" id="IPR005471">
    <property type="entry name" value="Tscrpt_reg_IclR_N"/>
</dbReference>
<keyword evidence="2" id="KW-0238">DNA-binding</keyword>
<dbReference type="Gene3D" id="3.30.450.40">
    <property type="match status" value="1"/>
</dbReference>
<keyword evidence="1" id="KW-0805">Transcription regulation</keyword>
<evidence type="ECO:0000256" key="2">
    <source>
        <dbReference type="ARBA" id="ARBA00023125"/>
    </source>
</evidence>
<dbReference type="GO" id="GO:0045892">
    <property type="term" value="P:negative regulation of DNA-templated transcription"/>
    <property type="evidence" value="ECO:0007669"/>
    <property type="project" value="TreeGrafter"/>
</dbReference>
<organism evidence="6 7">
    <name type="scientific">Actinopolyspora mzabensis</name>
    <dbReference type="NCBI Taxonomy" id="995066"/>
    <lineage>
        <taxon>Bacteria</taxon>
        <taxon>Bacillati</taxon>
        <taxon>Actinomycetota</taxon>
        <taxon>Actinomycetes</taxon>
        <taxon>Actinopolysporales</taxon>
        <taxon>Actinopolysporaceae</taxon>
        <taxon>Actinopolyspora</taxon>
    </lineage>
</organism>
<accession>A0A1G8W2W0</accession>
<dbReference type="AlphaFoldDB" id="A0A1G8W2W0"/>
<feature type="domain" description="IclR-ED" evidence="5">
    <location>
        <begin position="77"/>
        <end position="260"/>
    </location>
</feature>
<dbReference type="SUPFAM" id="SSF46785">
    <property type="entry name" value="Winged helix' DNA-binding domain"/>
    <property type="match status" value="1"/>
</dbReference>